<feature type="domain" description="AMP-binding enzyme C-terminal" evidence="2">
    <location>
        <begin position="450"/>
        <end position="523"/>
    </location>
</feature>
<dbReference type="InterPro" id="IPR042099">
    <property type="entry name" value="ANL_N_sf"/>
</dbReference>
<evidence type="ECO:0000259" key="1">
    <source>
        <dbReference type="Pfam" id="PF00501"/>
    </source>
</evidence>
<keyword evidence="4" id="KW-1185">Reference proteome</keyword>
<comment type="caution">
    <text evidence="3">The sequence shown here is derived from an EMBL/GenBank/DDBJ whole genome shotgun (WGS) entry which is preliminary data.</text>
</comment>
<dbReference type="InterPro" id="IPR020845">
    <property type="entry name" value="AMP-binding_CS"/>
</dbReference>
<dbReference type="InterPro" id="IPR000873">
    <property type="entry name" value="AMP-dep_synth/lig_dom"/>
</dbReference>
<dbReference type="NCBIfam" id="NF004837">
    <property type="entry name" value="PRK06187.1"/>
    <property type="match status" value="1"/>
</dbReference>
<evidence type="ECO:0000259" key="2">
    <source>
        <dbReference type="Pfam" id="PF13193"/>
    </source>
</evidence>
<dbReference type="Pfam" id="PF13193">
    <property type="entry name" value="AMP-binding_C"/>
    <property type="match status" value="1"/>
</dbReference>
<gene>
    <name evidence="3" type="ORF">RQX22_17375</name>
</gene>
<dbReference type="Gene3D" id="3.30.300.30">
    <property type="match status" value="1"/>
</dbReference>
<sequence length="539" mass="58922">MLPGLMQTTPLLISGICRFAATAHPEREIVSRLVDEPIWRYDYAAMEKRAGRAARALAALGIGPGDRVTSLAWNTHRHLELFYGVTGMGAVLHTANPRLSEAQIAYTINHAGSRVLLFDADMLDLVERLRPHLGAVDHYVALAPPERLQSGAIAAISYESLLAAQEDGYEWPTFDENSAAFLCYTSGTTGDPKGVLYSHRAVVLHAMIGGLNGALGFSAFDVIMPCQSLYHATAWGLPFIAPINGCKLVLPGNRMDGAGLHELVKAEGVTFSGGVPTIWTMYLSYLEQQGEDAGTLQRLVIGGSAVPRAMAETFQRQFGVTVRQIWGMTETAPIGVIATPTPKLAAEGEAYLDEVIWTRQGRLQFGIELKIVDEEGTELPHDGESSGALLVRGPWCVRRYYRAEEDAVDAAGWFDTGDIATIDRFGFMRITDRKKDVIKSGGEWISSIDLENIAVACPGVRIAAVVGVFHPKWEERPVLVIETHEDAAIGEADVRDYLSTRIVKWWMPDAILFAPVPLTATGKIDKKVLRDQYKDHLAG</sequence>
<dbReference type="PANTHER" id="PTHR43767:SF11">
    <property type="entry name" value="MEDIUM-CHAIN-FATTY-ACID--COA LIGASE"/>
    <property type="match status" value="1"/>
</dbReference>
<evidence type="ECO:0000313" key="4">
    <source>
        <dbReference type="Proteomes" id="UP001259572"/>
    </source>
</evidence>
<dbReference type="SUPFAM" id="SSF56801">
    <property type="entry name" value="Acetyl-CoA synthetase-like"/>
    <property type="match status" value="1"/>
</dbReference>
<dbReference type="InterPro" id="IPR050237">
    <property type="entry name" value="ATP-dep_AMP-bd_enzyme"/>
</dbReference>
<feature type="domain" description="AMP-dependent synthetase/ligase" evidence="1">
    <location>
        <begin position="20"/>
        <end position="401"/>
    </location>
</feature>
<accession>A0ABU3QBH8</accession>
<dbReference type="GO" id="GO:0016874">
    <property type="term" value="F:ligase activity"/>
    <property type="evidence" value="ECO:0007669"/>
    <property type="project" value="UniProtKB-KW"/>
</dbReference>
<dbReference type="CDD" id="cd12119">
    <property type="entry name" value="ttLC_FACS_AlkK_like"/>
    <property type="match status" value="1"/>
</dbReference>
<proteinExistence type="predicted"/>
<dbReference type="Pfam" id="PF00501">
    <property type="entry name" value="AMP-binding"/>
    <property type="match status" value="1"/>
</dbReference>
<keyword evidence="3" id="KW-0436">Ligase</keyword>
<dbReference type="RefSeq" id="WP_315728175.1">
    <property type="nucleotide sequence ID" value="NZ_JAVUPU010000011.1"/>
</dbReference>
<organism evidence="3 4">
    <name type="scientific">Sphingosinicella rhizophila</name>
    <dbReference type="NCBI Taxonomy" id="3050082"/>
    <lineage>
        <taxon>Bacteria</taxon>
        <taxon>Pseudomonadati</taxon>
        <taxon>Pseudomonadota</taxon>
        <taxon>Alphaproteobacteria</taxon>
        <taxon>Sphingomonadales</taxon>
        <taxon>Sphingosinicellaceae</taxon>
        <taxon>Sphingosinicella</taxon>
    </lineage>
</organism>
<dbReference type="Proteomes" id="UP001259572">
    <property type="component" value="Unassembled WGS sequence"/>
</dbReference>
<dbReference type="EMBL" id="JAVUPU010000011">
    <property type="protein sequence ID" value="MDT9600736.1"/>
    <property type="molecule type" value="Genomic_DNA"/>
</dbReference>
<dbReference type="InterPro" id="IPR045851">
    <property type="entry name" value="AMP-bd_C_sf"/>
</dbReference>
<evidence type="ECO:0000313" key="3">
    <source>
        <dbReference type="EMBL" id="MDT9600736.1"/>
    </source>
</evidence>
<dbReference type="InterPro" id="IPR025110">
    <property type="entry name" value="AMP-bd_C"/>
</dbReference>
<reference evidence="3 4" key="1">
    <citation type="submission" date="2023-05" db="EMBL/GenBank/DDBJ databases">
        <authorList>
            <person name="Guo Y."/>
        </authorList>
    </citation>
    <scope>NUCLEOTIDE SEQUENCE [LARGE SCALE GENOMIC DNA]</scope>
    <source>
        <strain evidence="3 4">GR2756</strain>
    </source>
</reference>
<dbReference type="Gene3D" id="3.40.50.12780">
    <property type="entry name" value="N-terminal domain of ligase-like"/>
    <property type="match status" value="1"/>
</dbReference>
<dbReference type="PROSITE" id="PS00455">
    <property type="entry name" value="AMP_BINDING"/>
    <property type="match status" value="1"/>
</dbReference>
<name>A0ABU3QBH8_9SPHN</name>
<dbReference type="PANTHER" id="PTHR43767">
    <property type="entry name" value="LONG-CHAIN-FATTY-ACID--COA LIGASE"/>
    <property type="match status" value="1"/>
</dbReference>
<protein>
    <submittedName>
        <fullName evidence="3">Long-chain fatty acid--CoA ligase</fullName>
    </submittedName>
</protein>